<dbReference type="GO" id="GO:0005789">
    <property type="term" value="C:endoplasmic reticulum membrane"/>
    <property type="evidence" value="ECO:0007669"/>
    <property type="project" value="UniProtKB-SubCell"/>
</dbReference>
<gene>
    <name evidence="4" type="ORF">M569_12311</name>
</gene>
<evidence type="ECO:0000313" key="5">
    <source>
        <dbReference type="Proteomes" id="UP000015453"/>
    </source>
</evidence>
<comment type="subcellular location">
    <subcellularLocation>
        <location evidence="1">Endoplasmic reticulum membrane</location>
    </subcellularLocation>
</comment>
<evidence type="ECO:0000256" key="1">
    <source>
        <dbReference type="ARBA" id="ARBA00004586"/>
    </source>
</evidence>
<keyword evidence="5" id="KW-1185">Reference proteome</keyword>
<feature type="region of interest" description="Disordered" evidence="2">
    <location>
        <begin position="248"/>
        <end position="278"/>
    </location>
</feature>
<evidence type="ECO:0000313" key="4">
    <source>
        <dbReference type="EMBL" id="EPS62479.1"/>
    </source>
</evidence>
<dbReference type="PANTHER" id="PTHR13466">
    <property type="entry name" value="TEX2 PROTEIN-RELATED"/>
    <property type="match status" value="1"/>
</dbReference>
<dbReference type="SUPFAM" id="SSF50729">
    <property type="entry name" value="PH domain-like"/>
    <property type="match status" value="1"/>
</dbReference>
<proteinExistence type="predicted"/>
<dbReference type="EMBL" id="AUSU01006113">
    <property type="protein sequence ID" value="EPS62479.1"/>
    <property type="molecule type" value="Genomic_DNA"/>
</dbReference>
<accession>S8C6T4</accession>
<name>S8C6T4_9LAMI</name>
<feature type="domain" description="SMP" evidence="3">
    <location>
        <begin position="59"/>
        <end position="182"/>
    </location>
</feature>
<dbReference type="AlphaFoldDB" id="S8C6T4"/>
<reference evidence="4 5" key="1">
    <citation type="journal article" date="2013" name="BMC Genomics">
        <title>The miniature genome of a carnivorous plant Genlisea aurea contains a low number of genes and short non-coding sequences.</title>
        <authorList>
            <person name="Leushkin E.V."/>
            <person name="Sutormin R.A."/>
            <person name="Nabieva E.R."/>
            <person name="Penin A.A."/>
            <person name="Kondrashov A.S."/>
            <person name="Logacheva M.D."/>
        </authorList>
    </citation>
    <scope>NUCLEOTIDE SEQUENCE [LARGE SCALE GENOMIC DNA]</scope>
</reference>
<dbReference type="OrthoDB" id="26740at2759"/>
<dbReference type="PANTHER" id="PTHR13466:SF0">
    <property type="entry name" value="SMP-LTD DOMAIN-CONTAINING PROTEIN"/>
    <property type="match status" value="1"/>
</dbReference>
<protein>
    <recommendedName>
        <fullName evidence="3">SMP domain-containing protein</fullName>
    </recommendedName>
</protein>
<dbReference type="InterPro" id="IPR057080">
    <property type="entry name" value="PH_SMPa"/>
</dbReference>
<dbReference type="Pfam" id="PF23065">
    <property type="entry name" value="PH_SMPa"/>
    <property type="match status" value="1"/>
</dbReference>
<sequence>MAGILLVTAFLLGALTVVAVELVMLGILIRRLSRKLERHDDTPPADSETDLTSSSAVDKQGFIWLLEPEKLLKSALQDKTTSERRKRKDIIEVTPVRKYARVKDHSLILLESDGSSVKFSLSGCTVVAVSSSSLSSRKWAKRYPIKVESNNSAVYKGSKIIYIYLETTWEKEAWCKALRLASFEDKEKIFWYSKLTREFKCYLDLLNTGYPSVVRPSSDLNSESKDVPAKLDNASSKIRQFLKKLSKKAPKNENDNKGSSVPENVSRKMDPKGKYPSIASSIDSGPATSVLIEQPEIKNLSGSTNVDSNIKCSDEGALCLNMLISRLFFDAKNNIQIMAFIKNRIQAEDYTSLFL</sequence>
<evidence type="ECO:0000259" key="3">
    <source>
        <dbReference type="Pfam" id="PF23065"/>
    </source>
</evidence>
<dbReference type="GO" id="GO:0008289">
    <property type="term" value="F:lipid binding"/>
    <property type="evidence" value="ECO:0007669"/>
    <property type="project" value="TreeGrafter"/>
</dbReference>
<organism evidence="4 5">
    <name type="scientific">Genlisea aurea</name>
    <dbReference type="NCBI Taxonomy" id="192259"/>
    <lineage>
        <taxon>Eukaryota</taxon>
        <taxon>Viridiplantae</taxon>
        <taxon>Streptophyta</taxon>
        <taxon>Embryophyta</taxon>
        <taxon>Tracheophyta</taxon>
        <taxon>Spermatophyta</taxon>
        <taxon>Magnoliopsida</taxon>
        <taxon>eudicotyledons</taxon>
        <taxon>Gunneridae</taxon>
        <taxon>Pentapetalae</taxon>
        <taxon>asterids</taxon>
        <taxon>lamiids</taxon>
        <taxon>Lamiales</taxon>
        <taxon>Lentibulariaceae</taxon>
        <taxon>Genlisea</taxon>
    </lineage>
</organism>
<evidence type="ECO:0000256" key="2">
    <source>
        <dbReference type="SAM" id="MobiDB-lite"/>
    </source>
</evidence>
<dbReference type="Proteomes" id="UP000015453">
    <property type="component" value="Unassembled WGS sequence"/>
</dbReference>
<comment type="caution">
    <text evidence="4">The sequence shown here is derived from an EMBL/GenBank/DDBJ whole genome shotgun (WGS) entry which is preliminary data.</text>
</comment>